<keyword evidence="4" id="KW-1185">Reference proteome</keyword>
<dbReference type="PANTHER" id="PTHR35936:SF17">
    <property type="entry name" value="ARGININE-BINDING EXTRACELLULAR PROTEIN ARTP"/>
    <property type="match status" value="1"/>
</dbReference>
<dbReference type="CDD" id="cd13530">
    <property type="entry name" value="PBP2_peptides_like"/>
    <property type="match status" value="1"/>
</dbReference>
<dbReference type="Proteomes" id="UP001156708">
    <property type="component" value="Unassembled WGS sequence"/>
</dbReference>
<feature type="domain" description="Solute-binding protein family 3/N-terminal" evidence="2">
    <location>
        <begin position="1"/>
        <end position="218"/>
    </location>
</feature>
<proteinExistence type="predicted"/>
<protein>
    <submittedName>
        <fullName evidence="3">Amino acid ABC transporter substrate-binding protein</fullName>
    </submittedName>
</protein>
<name>A0AA37WCA5_9PROT</name>
<dbReference type="SUPFAM" id="SSF53850">
    <property type="entry name" value="Periplasmic binding protein-like II"/>
    <property type="match status" value="1"/>
</dbReference>
<dbReference type="SMART" id="SM00062">
    <property type="entry name" value="PBPb"/>
    <property type="match status" value="1"/>
</dbReference>
<organism evidence="3 4">
    <name type="scientific">Gluconobacter sphaericus NBRC 12467</name>
    <dbReference type="NCBI Taxonomy" id="1307951"/>
    <lineage>
        <taxon>Bacteria</taxon>
        <taxon>Pseudomonadati</taxon>
        <taxon>Pseudomonadota</taxon>
        <taxon>Alphaproteobacteria</taxon>
        <taxon>Acetobacterales</taxon>
        <taxon>Acetobacteraceae</taxon>
        <taxon>Gluconobacter</taxon>
    </lineage>
</organism>
<sequence>MGSDFGVAPWVIRGPNGPEGFGIDLINMVARKMGYRSVDVEDINFSGLFPALFSSRINIMVNPLNITQDRSERLLFSEPIFATGNGFIVLKGQKISGQADLRGKVLAVNRGTLSDTWATVNHDRYGFSVQRYETFPDSVLAVMTGRAFTALNEIPTTVYAASRNPLIEVGYKDFDGRNFGYAFRKDDVELRNRTEMAIECLKQEGALGRLYTKWYGAPPSKDNPLMTIYPGFGPPGFSGYDPAPHSVQCH</sequence>
<dbReference type="Pfam" id="PF00497">
    <property type="entry name" value="SBP_bac_3"/>
    <property type="match status" value="1"/>
</dbReference>
<evidence type="ECO:0000256" key="1">
    <source>
        <dbReference type="ARBA" id="ARBA00022729"/>
    </source>
</evidence>
<dbReference type="AlphaFoldDB" id="A0AA37WCA5"/>
<reference evidence="4" key="1">
    <citation type="journal article" date="2019" name="Int. J. Syst. Evol. Microbiol.">
        <title>The Global Catalogue of Microorganisms (GCM) 10K type strain sequencing project: providing services to taxonomists for standard genome sequencing and annotation.</title>
        <authorList>
            <consortium name="The Broad Institute Genomics Platform"/>
            <consortium name="The Broad Institute Genome Sequencing Center for Infectious Disease"/>
            <person name="Wu L."/>
            <person name="Ma J."/>
        </authorList>
    </citation>
    <scope>NUCLEOTIDE SEQUENCE [LARGE SCALE GENOMIC DNA]</scope>
    <source>
        <strain evidence="4">NBRC 12467</strain>
    </source>
</reference>
<evidence type="ECO:0000313" key="4">
    <source>
        <dbReference type="Proteomes" id="UP001156708"/>
    </source>
</evidence>
<evidence type="ECO:0000259" key="2">
    <source>
        <dbReference type="SMART" id="SM00062"/>
    </source>
</evidence>
<gene>
    <name evidence="3" type="ORF">GCM10007872_30180</name>
</gene>
<dbReference type="PANTHER" id="PTHR35936">
    <property type="entry name" value="MEMBRANE-BOUND LYTIC MUREIN TRANSGLYCOSYLASE F"/>
    <property type="match status" value="1"/>
</dbReference>
<evidence type="ECO:0000313" key="3">
    <source>
        <dbReference type="EMBL" id="GLQ86108.1"/>
    </source>
</evidence>
<accession>A0AA37WCA5</accession>
<dbReference type="Gene3D" id="3.40.190.10">
    <property type="entry name" value="Periplasmic binding protein-like II"/>
    <property type="match status" value="2"/>
</dbReference>
<keyword evidence="1" id="KW-0732">Signal</keyword>
<dbReference type="EMBL" id="BSNZ01000032">
    <property type="protein sequence ID" value="GLQ86108.1"/>
    <property type="molecule type" value="Genomic_DNA"/>
</dbReference>
<comment type="caution">
    <text evidence="3">The sequence shown here is derived from an EMBL/GenBank/DDBJ whole genome shotgun (WGS) entry which is preliminary data.</text>
</comment>
<dbReference type="InterPro" id="IPR001638">
    <property type="entry name" value="Solute-binding_3/MltF_N"/>
</dbReference>